<dbReference type="Pfam" id="PF00746">
    <property type="entry name" value="Gram_pos_anchor"/>
    <property type="match status" value="1"/>
</dbReference>
<protein>
    <submittedName>
        <fullName evidence="13">SpaA isopeptide-forming pilin-related protein</fullName>
    </submittedName>
</protein>
<dbReference type="InterPro" id="IPR019931">
    <property type="entry name" value="LPXTG_anchor"/>
</dbReference>
<keyword evidence="8" id="KW-0472">Membrane</keyword>
<keyword evidence="14" id="KW-1185">Reference proteome</keyword>
<evidence type="ECO:0000256" key="4">
    <source>
        <dbReference type="ARBA" id="ARBA00022525"/>
    </source>
</evidence>
<accession>A0ABW1TDU2</accession>
<comment type="caution">
    <text evidence="13">The sequence shown here is derived from an EMBL/GenBank/DDBJ whole genome shotgun (WGS) entry which is preliminary data.</text>
</comment>
<organism evidence="13 14">
    <name type="scientific">Levilactobacillus fujinensis</name>
    <dbReference type="NCBI Taxonomy" id="2486024"/>
    <lineage>
        <taxon>Bacteria</taxon>
        <taxon>Bacillati</taxon>
        <taxon>Bacillota</taxon>
        <taxon>Bacilli</taxon>
        <taxon>Lactobacillales</taxon>
        <taxon>Lactobacillaceae</taxon>
        <taxon>Levilactobacillus</taxon>
    </lineage>
</organism>
<evidence type="ECO:0000259" key="9">
    <source>
        <dbReference type="Pfam" id="PF00746"/>
    </source>
</evidence>
<dbReference type="EMBL" id="JBHSSI010000006">
    <property type="protein sequence ID" value="MFC6259465.1"/>
    <property type="molecule type" value="Genomic_DNA"/>
</dbReference>
<evidence type="ECO:0000256" key="8">
    <source>
        <dbReference type="SAM" id="Phobius"/>
    </source>
</evidence>
<evidence type="ECO:0000256" key="5">
    <source>
        <dbReference type="ARBA" id="ARBA00022729"/>
    </source>
</evidence>
<evidence type="ECO:0000259" key="12">
    <source>
        <dbReference type="Pfam" id="PF17961"/>
    </source>
</evidence>
<dbReference type="SUPFAM" id="SSF49478">
    <property type="entry name" value="Cna protein B-type domain"/>
    <property type="match status" value="1"/>
</dbReference>
<dbReference type="Pfam" id="PF17961">
    <property type="entry name" value="Big_8"/>
    <property type="match status" value="1"/>
</dbReference>
<dbReference type="RefSeq" id="WP_382333186.1">
    <property type="nucleotide sequence ID" value="NZ_JBHSSI010000006.1"/>
</dbReference>
<keyword evidence="6" id="KW-0572">Peptidoglycan-anchor</keyword>
<evidence type="ECO:0000259" key="11">
    <source>
        <dbReference type="Pfam" id="PF17802"/>
    </source>
</evidence>
<feature type="domain" description="Collagen binding" evidence="10">
    <location>
        <begin position="164"/>
        <end position="286"/>
    </location>
</feature>
<feature type="compositionally biased region" description="Low complexity" evidence="7">
    <location>
        <begin position="544"/>
        <end position="554"/>
    </location>
</feature>
<evidence type="ECO:0000256" key="6">
    <source>
        <dbReference type="ARBA" id="ARBA00023088"/>
    </source>
</evidence>
<dbReference type="InterPro" id="IPR041033">
    <property type="entry name" value="SpaA_PFL_dom_1"/>
</dbReference>
<dbReference type="InterPro" id="IPR011252">
    <property type="entry name" value="Fibrogen-bd_dom1"/>
</dbReference>
<name>A0ABW1TDU2_9LACO</name>
<dbReference type="InterPro" id="IPR008966">
    <property type="entry name" value="Adhesion_dom_sf"/>
</dbReference>
<dbReference type="Gene3D" id="2.60.40.740">
    <property type="match status" value="1"/>
</dbReference>
<dbReference type="Gene3D" id="2.60.40.10">
    <property type="entry name" value="Immunoglobulins"/>
    <property type="match status" value="1"/>
</dbReference>
<evidence type="ECO:0000256" key="2">
    <source>
        <dbReference type="ARBA" id="ARBA00007257"/>
    </source>
</evidence>
<feature type="region of interest" description="Disordered" evidence="7">
    <location>
        <begin position="393"/>
        <end position="563"/>
    </location>
</feature>
<feature type="domain" description="SpaA-like prealbumin fold" evidence="11">
    <location>
        <begin position="310"/>
        <end position="395"/>
    </location>
</feature>
<evidence type="ECO:0000256" key="1">
    <source>
        <dbReference type="ARBA" id="ARBA00004168"/>
    </source>
</evidence>
<evidence type="ECO:0000313" key="13">
    <source>
        <dbReference type="EMBL" id="MFC6259465.1"/>
    </source>
</evidence>
<gene>
    <name evidence="13" type="ORF">ACFP1C_00750</name>
</gene>
<feature type="domain" description="SDR-like Ig" evidence="12">
    <location>
        <begin position="63"/>
        <end position="150"/>
    </location>
</feature>
<feature type="compositionally biased region" description="Low complexity" evidence="7">
    <location>
        <begin position="503"/>
        <end position="520"/>
    </location>
</feature>
<dbReference type="InterPro" id="IPR008456">
    <property type="entry name" value="Collagen-bd_dom"/>
</dbReference>
<sequence>MRKKITAVVMGILIAIVVCLIGGLGAGTVTAHASEIAVSGLGENDAVITDSNGKVIPNGSDLSKWDNYTVEYTWGIPDGVTIQDGDTATVTFPNSAVGRRDVTFPLFDDNGEKIGTFTIKEGESTGTITFNGALTNTATNRKGHLQFYVKGSTDNNTVGLDWGINKVGWVSERNEDGSPAKLTWNIAFNPNSTNLGQTVITDNFGASQTYVPGSVHAATGTYDESGNFVGDGGTLTPSVDVGNSMLIFSFENVTTAVDMTYQTIPDVSGTGGSWSNNASLNGQNVSARIVWGGTGSGNGDGGGGSDQKTGEVILTKTDKANGDALAGAVYELQTASGEVVKSDLVTDANGNIKYDSLATGDYQFVETKAPEGYDLNKTPISFTIKEGTTAAVTVSAEDVKEDSSTTNPGNPGTTTPPTNPGNPGTTTPPTNPGNPGTTTPPTNPGNPGTTTPPTNPGNPGTTTPPTNPGNPGTTTPPTNPGNPGTTTPGTTPSIKPPKPTTPTKPSTLTTGSGNGNSTTTQPSVTTGGSAGYGAGQTSGGTTGAAGSNGQSTGTVYTGSTLPQTGERRTTSVIYTIVGIALLLTASGFGYVWLRKH</sequence>
<dbReference type="Pfam" id="PF05737">
    <property type="entry name" value="Collagen_bind"/>
    <property type="match status" value="1"/>
</dbReference>
<comment type="similarity">
    <text evidence="2">Belongs to the serine-aspartate repeat-containing protein (SDr) family.</text>
</comment>
<dbReference type="Pfam" id="PF17802">
    <property type="entry name" value="SpaA"/>
    <property type="match status" value="1"/>
</dbReference>
<evidence type="ECO:0000313" key="14">
    <source>
        <dbReference type="Proteomes" id="UP001596283"/>
    </source>
</evidence>
<evidence type="ECO:0000256" key="3">
    <source>
        <dbReference type="ARBA" id="ARBA00022512"/>
    </source>
</evidence>
<feature type="compositionally biased region" description="Gly residues" evidence="7">
    <location>
        <begin position="528"/>
        <end position="543"/>
    </location>
</feature>
<keyword evidence="4" id="KW-0964">Secreted</keyword>
<dbReference type="InterPro" id="IPR013783">
    <property type="entry name" value="Ig-like_fold"/>
</dbReference>
<dbReference type="PANTHER" id="PTHR36108:SF13">
    <property type="entry name" value="COLOSSIN-B-RELATED"/>
    <property type="match status" value="1"/>
</dbReference>
<evidence type="ECO:0000256" key="7">
    <source>
        <dbReference type="SAM" id="MobiDB-lite"/>
    </source>
</evidence>
<keyword evidence="5" id="KW-0732">Signal</keyword>
<dbReference type="PANTHER" id="PTHR36108">
    <property type="entry name" value="COLOSSIN-B-RELATED"/>
    <property type="match status" value="1"/>
</dbReference>
<keyword evidence="3" id="KW-0134">Cell wall</keyword>
<comment type="subcellular location">
    <subcellularLocation>
        <location evidence="1">Secreted</location>
        <location evidence="1">Cell wall</location>
        <topology evidence="1">Peptidoglycan-anchor</topology>
    </subcellularLocation>
</comment>
<dbReference type="InterPro" id="IPR041171">
    <property type="entry name" value="SDR_Ig"/>
</dbReference>
<evidence type="ECO:0000259" key="10">
    <source>
        <dbReference type="Pfam" id="PF05737"/>
    </source>
</evidence>
<proteinExistence type="inferred from homology"/>
<dbReference type="SUPFAM" id="SSF49401">
    <property type="entry name" value="Bacterial adhesins"/>
    <property type="match status" value="2"/>
</dbReference>
<dbReference type="Proteomes" id="UP001596283">
    <property type="component" value="Unassembled WGS sequence"/>
</dbReference>
<dbReference type="Gene3D" id="2.60.40.1280">
    <property type="match status" value="1"/>
</dbReference>
<feature type="domain" description="Gram-positive cocci surface proteins LPxTG" evidence="9">
    <location>
        <begin position="558"/>
        <end position="590"/>
    </location>
</feature>
<keyword evidence="8" id="KW-1133">Transmembrane helix</keyword>
<feature type="transmembrane region" description="Helical" evidence="8">
    <location>
        <begin position="572"/>
        <end position="593"/>
    </location>
</feature>
<reference evidence="14" key="1">
    <citation type="journal article" date="2019" name="Int. J. Syst. Evol. Microbiol.">
        <title>The Global Catalogue of Microorganisms (GCM) 10K type strain sequencing project: providing services to taxonomists for standard genome sequencing and annotation.</title>
        <authorList>
            <consortium name="The Broad Institute Genomics Platform"/>
            <consortium name="The Broad Institute Genome Sequencing Center for Infectious Disease"/>
            <person name="Wu L."/>
            <person name="Ma J."/>
        </authorList>
    </citation>
    <scope>NUCLEOTIDE SEQUENCE [LARGE SCALE GENOMIC DNA]</scope>
    <source>
        <strain evidence="14">CCM 8908</strain>
    </source>
</reference>
<keyword evidence="8" id="KW-0812">Transmembrane</keyword>
<feature type="compositionally biased region" description="Low complexity" evidence="7">
    <location>
        <begin position="405"/>
        <end position="493"/>
    </location>
</feature>